<keyword evidence="3" id="KW-0540">Nuclease</keyword>
<dbReference type="KEGG" id="vg:29080272"/>
<dbReference type="GO" id="GO:0008270">
    <property type="term" value="F:zinc ion binding"/>
    <property type="evidence" value="ECO:0007669"/>
    <property type="project" value="InterPro"/>
</dbReference>
<protein>
    <submittedName>
        <fullName evidence="3">HNH endonuclease</fullName>
    </submittedName>
</protein>
<reference evidence="4" key="1">
    <citation type="submission" date="2016-07" db="EMBL/GenBank/DDBJ databases">
        <authorList>
            <person name="Florea S."/>
            <person name="Webb J.S."/>
            <person name="Jaromczyk J."/>
            <person name="Schardl C.L."/>
        </authorList>
    </citation>
    <scope>NUCLEOTIDE SEQUENCE [LARGE SCALE GENOMIC DNA]</scope>
</reference>
<evidence type="ECO:0000313" key="4">
    <source>
        <dbReference type="Proteomes" id="UP000202170"/>
    </source>
</evidence>
<feature type="domain" description="HNH nuclease" evidence="2">
    <location>
        <begin position="17"/>
        <end position="70"/>
    </location>
</feature>
<dbReference type="GeneID" id="29080272"/>
<dbReference type="GO" id="GO:0003676">
    <property type="term" value="F:nucleic acid binding"/>
    <property type="evidence" value="ECO:0007669"/>
    <property type="project" value="InterPro"/>
</dbReference>
<dbReference type="Gene3D" id="1.10.30.50">
    <property type="match status" value="1"/>
</dbReference>
<dbReference type="RefSeq" id="YP_009287478.1">
    <property type="nucleotide sequence ID" value="NC_031074.1"/>
</dbReference>
<keyword evidence="3" id="KW-0255">Endonuclease</keyword>
<dbReference type="OrthoDB" id="17914at10239"/>
<dbReference type="GO" id="GO:0004519">
    <property type="term" value="F:endonuclease activity"/>
    <property type="evidence" value="ECO:0007669"/>
    <property type="project" value="UniProtKB-KW"/>
</dbReference>
<evidence type="ECO:0000256" key="1">
    <source>
        <dbReference type="SAM" id="MobiDB-lite"/>
    </source>
</evidence>
<organism evidence="3 4">
    <name type="scientific">Gordonia phage Bantam</name>
    <dbReference type="NCBI Taxonomy" id="1887641"/>
    <lineage>
        <taxon>Viruses</taxon>
        <taxon>Duplodnaviria</taxon>
        <taxon>Heunggongvirae</taxon>
        <taxon>Uroviricota</taxon>
        <taxon>Caudoviricetes</taxon>
        <taxon>Bantamvirus</taxon>
        <taxon>Bantamvirus bantam</taxon>
    </lineage>
</organism>
<keyword evidence="4" id="KW-1185">Reference proteome</keyword>
<dbReference type="CDD" id="cd00085">
    <property type="entry name" value="HNHc"/>
    <property type="match status" value="1"/>
</dbReference>
<evidence type="ECO:0000313" key="3">
    <source>
        <dbReference type="EMBL" id="AOE43699.1"/>
    </source>
</evidence>
<dbReference type="Pfam" id="PF01844">
    <property type="entry name" value="HNH"/>
    <property type="match status" value="1"/>
</dbReference>
<dbReference type="EMBL" id="KX557272">
    <property type="protein sequence ID" value="AOE43699.1"/>
    <property type="molecule type" value="Genomic_DNA"/>
</dbReference>
<gene>
    <name evidence="3" type="primary">8</name>
    <name evidence="3" type="ORF">SEA_BANTAM_8</name>
</gene>
<dbReference type="Proteomes" id="UP000202170">
    <property type="component" value="Segment"/>
</dbReference>
<name>A0A1B3AY72_9CAUD</name>
<accession>A0A1B3AY72</accession>
<dbReference type="InterPro" id="IPR002711">
    <property type="entry name" value="HNH"/>
</dbReference>
<feature type="region of interest" description="Disordered" evidence="1">
    <location>
        <begin position="72"/>
        <end position="102"/>
    </location>
</feature>
<keyword evidence="3" id="KW-0378">Hydrolase</keyword>
<proteinExistence type="predicted"/>
<feature type="compositionally biased region" description="Basic residues" evidence="1">
    <location>
        <begin position="80"/>
        <end position="102"/>
    </location>
</feature>
<sequence length="102" mass="11652">MAWADKAPRPKSLEFQVNRPIRLEMDGYVCQIQGPQCTVSATEVDHVIPVAEGGGDNLENLQSICSECHKPKTHAESRRSYRRNREKAKHPWTRIKHPGYVD</sequence>
<evidence type="ECO:0000259" key="2">
    <source>
        <dbReference type="SMART" id="SM00507"/>
    </source>
</evidence>
<dbReference type="InterPro" id="IPR003615">
    <property type="entry name" value="HNH_nuc"/>
</dbReference>
<dbReference type="SMART" id="SM00507">
    <property type="entry name" value="HNHc"/>
    <property type="match status" value="1"/>
</dbReference>